<dbReference type="InterPro" id="IPR014710">
    <property type="entry name" value="RmlC-like_jellyroll"/>
</dbReference>
<gene>
    <name evidence="1" type="ORF">EK398_22260</name>
</gene>
<dbReference type="RefSeq" id="WP_102872959.1">
    <property type="nucleotide sequence ID" value="NZ_JBPFKW010000300.1"/>
</dbReference>
<reference evidence="1 2" key="1">
    <citation type="submission" date="2018-12" db="EMBL/GenBank/DDBJ databases">
        <title>A novel vanA-carrying plasmid in a clinical isolate of Enterococcus avium.</title>
        <authorList>
            <person name="Bernasconi O.J."/>
            <person name="Luzzaro F."/>
            <person name="Endimiani A."/>
        </authorList>
    </citation>
    <scope>NUCLEOTIDE SEQUENCE [LARGE SCALE GENOMIC DNA]</scope>
    <source>
        <strain evidence="1 2">LC0559/18</strain>
    </source>
</reference>
<dbReference type="AlphaFoldDB" id="A0A2N8PSI0"/>
<dbReference type="Pfam" id="PF06249">
    <property type="entry name" value="EutQ"/>
    <property type="match status" value="1"/>
</dbReference>
<name>A0A2N8PSI0_ENTAV</name>
<sequence>MKELICLEDVTKAHEAGEPLCVNQNTIITPAAQDLIEELHVPLNESCETQSKELNLPNELNQETLLQLLKMILAGETSPFQCEKHASGLKVVKGSTVEMKPFETGNPEAQVFYQELISKEEAKISAGFLEIDHSRFDWELSYEEIDYVISGNLEITIEGQKFTACPGDVVFVPKGSKVTWGSNDKVKLFYATYPANWSDLL</sequence>
<evidence type="ECO:0000313" key="2">
    <source>
        <dbReference type="Proteomes" id="UP000288388"/>
    </source>
</evidence>
<accession>A0A2N8PSI0</accession>
<dbReference type="SUPFAM" id="SSF51182">
    <property type="entry name" value="RmlC-like cupins"/>
    <property type="match status" value="1"/>
</dbReference>
<dbReference type="InterPro" id="IPR011051">
    <property type="entry name" value="RmlC_Cupin_sf"/>
</dbReference>
<dbReference type="EMBL" id="RYZS01000002">
    <property type="protein sequence ID" value="RVU93159.1"/>
    <property type="molecule type" value="Genomic_DNA"/>
</dbReference>
<dbReference type="PANTHER" id="PTHR36169">
    <property type="entry name" value="ETHANOLAMINE UTILIZATION PROTEIN EUTQ"/>
    <property type="match status" value="1"/>
</dbReference>
<dbReference type="InterPro" id="IPR010424">
    <property type="entry name" value="EutQ"/>
</dbReference>
<proteinExistence type="predicted"/>
<evidence type="ECO:0000313" key="1">
    <source>
        <dbReference type="EMBL" id="RVU93159.1"/>
    </source>
</evidence>
<dbReference type="Proteomes" id="UP000288388">
    <property type="component" value="Unassembled WGS sequence"/>
</dbReference>
<dbReference type="Gene3D" id="2.60.120.10">
    <property type="entry name" value="Jelly Rolls"/>
    <property type="match status" value="1"/>
</dbReference>
<protein>
    <submittedName>
        <fullName evidence="1">DUF861 domain-containing protein</fullName>
    </submittedName>
</protein>
<organism evidence="1 2">
    <name type="scientific">Enterococcus avium</name>
    <name type="common">Streptococcus avium</name>
    <dbReference type="NCBI Taxonomy" id="33945"/>
    <lineage>
        <taxon>Bacteria</taxon>
        <taxon>Bacillati</taxon>
        <taxon>Bacillota</taxon>
        <taxon>Bacilli</taxon>
        <taxon>Lactobacillales</taxon>
        <taxon>Enterococcaceae</taxon>
        <taxon>Enterococcus</taxon>
    </lineage>
</organism>
<comment type="caution">
    <text evidence="1">The sequence shown here is derived from an EMBL/GenBank/DDBJ whole genome shotgun (WGS) entry which is preliminary data.</text>
</comment>
<dbReference type="CDD" id="cd02228">
    <property type="entry name" value="cupin_EutQ"/>
    <property type="match status" value="1"/>
</dbReference>
<dbReference type="PANTHER" id="PTHR36169:SF1">
    <property type="entry name" value="ACETATE KINASE EUTQ"/>
    <property type="match status" value="1"/>
</dbReference>